<dbReference type="EMBL" id="FTNO01000005">
    <property type="protein sequence ID" value="SIR80412.1"/>
    <property type="molecule type" value="Genomic_DNA"/>
</dbReference>
<evidence type="ECO:0000313" key="1">
    <source>
        <dbReference type="EMBL" id="SIR80412.1"/>
    </source>
</evidence>
<sequence length="124" mass="14076">MEHFNRDSYRHGVRQLAGDVHERMGAGMSMRSALYRSLGGCVFDLWNREVSLRICELSEREPEIDVVNDVVAEDDSVTHADYEVYIRAMALSVLAQDVRHVVENTVNADATPAELRGSRRELLE</sequence>
<keyword evidence="2" id="KW-1185">Reference proteome</keyword>
<organism evidence="1 2">
    <name type="scientific">Haladaptatus litoreus</name>
    <dbReference type="NCBI Taxonomy" id="553468"/>
    <lineage>
        <taxon>Archaea</taxon>
        <taxon>Methanobacteriati</taxon>
        <taxon>Methanobacteriota</taxon>
        <taxon>Stenosarchaea group</taxon>
        <taxon>Halobacteria</taxon>
        <taxon>Halobacteriales</taxon>
        <taxon>Haladaptataceae</taxon>
        <taxon>Haladaptatus</taxon>
    </lineage>
</organism>
<dbReference type="Proteomes" id="UP000186914">
    <property type="component" value="Unassembled WGS sequence"/>
</dbReference>
<evidence type="ECO:0000313" key="2">
    <source>
        <dbReference type="Proteomes" id="UP000186914"/>
    </source>
</evidence>
<dbReference type="AlphaFoldDB" id="A0A1N7DX34"/>
<dbReference type="OrthoDB" id="246920at2157"/>
<protein>
    <submittedName>
        <fullName evidence="1">Uncharacterized protein</fullName>
    </submittedName>
</protein>
<name>A0A1N7DX34_9EURY</name>
<reference evidence="2" key="1">
    <citation type="submission" date="2017-01" db="EMBL/GenBank/DDBJ databases">
        <authorList>
            <person name="Varghese N."/>
            <person name="Submissions S."/>
        </authorList>
    </citation>
    <scope>NUCLEOTIDE SEQUENCE [LARGE SCALE GENOMIC DNA]</scope>
    <source>
        <strain evidence="2">CGMCC 1.7737</strain>
    </source>
</reference>
<gene>
    <name evidence="1" type="ORF">SAMN05421858_3824</name>
</gene>
<proteinExistence type="predicted"/>
<accession>A0A1N7DX34</accession>